<protein>
    <submittedName>
        <fullName evidence="4">Uncharacterized protein</fullName>
    </submittedName>
</protein>
<dbReference type="Proteomes" id="UP000603453">
    <property type="component" value="Unassembled WGS sequence"/>
</dbReference>
<accession>A0A8H7UY94</accession>
<keyword evidence="5" id="KW-1185">Reference proteome</keyword>
<dbReference type="InterPro" id="IPR019378">
    <property type="entry name" value="GDP-Fuc_O-FucTrfase"/>
</dbReference>
<dbReference type="Pfam" id="PF10250">
    <property type="entry name" value="O-FucT"/>
    <property type="match status" value="1"/>
</dbReference>
<organism evidence="4 5">
    <name type="scientific">Mucor saturninus</name>
    <dbReference type="NCBI Taxonomy" id="64648"/>
    <lineage>
        <taxon>Eukaryota</taxon>
        <taxon>Fungi</taxon>
        <taxon>Fungi incertae sedis</taxon>
        <taxon>Mucoromycota</taxon>
        <taxon>Mucoromycotina</taxon>
        <taxon>Mucoromycetes</taxon>
        <taxon>Mucorales</taxon>
        <taxon>Mucorineae</taxon>
        <taxon>Mucoraceae</taxon>
        <taxon>Mucor</taxon>
    </lineage>
</organism>
<gene>
    <name evidence="4" type="ORF">INT47_012802</name>
</gene>
<dbReference type="PANTHER" id="PTHR36050">
    <property type="entry name" value="O-FUCOSYLTRANSFERASE 30"/>
    <property type="match status" value="1"/>
</dbReference>
<sequence>MYQTYGKVYSWLFVVLIPLYLSLQLLKANTNISTTLQLFNHTFPKSNSHSNTWTFREHWPLSQPKRRRTQQNTEEKYLTFFTHSGFQNQLIQVENGILLAWYLNRTLILPKAVLGQAFGWSHFERLYQHHTLRDTSNPFCARFTKKKDRKLASCPDPNKYALASFEDLFDLSWAKQHVRIEQRDASDFHWLQYHYGIHTGNHHQSHGSYVDGDIFFFKDKTRYDWRIYDMPNKYKFLGRYADSLQVEELQNHSEKLIHFTSLFGTGKFSIKNPQNMQFFKSLQNSITYRHPAVLKISHSVIGALGGSRNFLGVHLRTADGLFIDAVPENIQNIIRRIPATSIPLVNTTDLPLSTCVALAQQNQTTLVFLATDAIQPRSNPQFQPLWSHSPCTFTLNEILPPQHPTWHHVDAYRTHTGESMRRFLTPLMDALVASQGSVFIGSKGSTFSGYIRRLHHTKRNVF</sequence>
<reference evidence="4" key="1">
    <citation type="submission" date="2020-12" db="EMBL/GenBank/DDBJ databases">
        <title>Metabolic potential, ecology and presence of endohyphal bacteria is reflected in genomic diversity of Mucoromycotina.</title>
        <authorList>
            <person name="Muszewska A."/>
            <person name="Okrasinska A."/>
            <person name="Steczkiewicz K."/>
            <person name="Drgas O."/>
            <person name="Orlowska M."/>
            <person name="Perlinska-Lenart U."/>
            <person name="Aleksandrzak-Piekarczyk T."/>
            <person name="Szatraj K."/>
            <person name="Zielenkiewicz U."/>
            <person name="Pilsyk S."/>
            <person name="Malc E."/>
            <person name="Mieczkowski P."/>
            <person name="Kruszewska J.S."/>
            <person name="Biernat P."/>
            <person name="Pawlowska J."/>
        </authorList>
    </citation>
    <scope>NUCLEOTIDE SEQUENCE</scope>
    <source>
        <strain evidence="4">WA0000017839</strain>
    </source>
</reference>
<evidence type="ECO:0000256" key="1">
    <source>
        <dbReference type="ARBA" id="ARBA00022679"/>
    </source>
</evidence>
<dbReference type="PANTHER" id="PTHR36050:SF1">
    <property type="entry name" value="O-FUCOSYLTRANSFERASE 30"/>
    <property type="match status" value="1"/>
</dbReference>
<dbReference type="CDD" id="cd11296">
    <property type="entry name" value="O-FucT_like"/>
    <property type="match status" value="1"/>
</dbReference>
<keyword evidence="1" id="KW-0808">Transferase</keyword>
<name>A0A8H7UY94_9FUNG</name>
<dbReference type="EMBL" id="JAEPRD010000145">
    <property type="protein sequence ID" value="KAG2196508.1"/>
    <property type="molecule type" value="Genomic_DNA"/>
</dbReference>
<dbReference type="GO" id="GO:0016740">
    <property type="term" value="F:transferase activity"/>
    <property type="evidence" value="ECO:0007669"/>
    <property type="project" value="UniProtKB-KW"/>
</dbReference>
<keyword evidence="2" id="KW-0294">Fucose metabolism</keyword>
<dbReference type="AlphaFoldDB" id="A0A8H7UY94"/>
<keyword evidence="3" id="KW-0119">Carbohydrate metabolism</keyword>
<dbReference type="Gene3D" id="3.40.50.11350">
    <property type="match status" value="1"/>
</dbReference>
<evidence type="ECO:0000256" key="3">
    <source>
        <dbReference type="ARBA" id="ARBA00023277"/>
    </source>
</evidence>
<evidence type="ECO:0000313" key="5">
    <source>
        <dbReference type="Proteomes" id="UP000603453"/>
    </source>
</evidence>
<evidence type="ECO:0000313" key="4">
    <source>
        <dbReference type="EMBL" id="KAG2196508.1"/>
    </source>
</evidence>
<proteinExistence type="predicted"/>
<comment type="caution">
    <text evidence="4">The sequence shown here is derived from an EMBL/GenBank/DDBJ whole genome shotgun (WGS) entry which is preliminary data.</text>
</comment>
<dbReference type="GO" id="GO:0006004">
    <property type="term" value="P:fucose metabolic process"/>
    <property type="evidence" value="ECO:0007669"/>
    <property type="project" value="UniProtKB-KW"/>
</dbReference>
<evidence type="ECO:0000256" key="2">
    <source>
        <dbReference type="ARBA" id="ARBA00023253"/>
    </source>
</evidence>
<dbReference type="OrthoDB" id="1882547at2759"/>